<keyword evidence="3 5" id="KW-0808">Transferase</keyword>
<dbReference type="InterPro" id="IPR006131">
    <property type="entry name" value="Asp_carbamoyltransf_Asp/Orn-bd"/>
</dbReference>
<comment type="similarity">
    <text evidence="1 5">Belongs to the aspartate/ornithine carbamoyltransferase superfamily. OTCase family.</text>
</comment>
<dbReference type="PANTHER" id="PTHR45753">
    <property type="entry name" value="ORNITHINE CARBAMOYLTRANSFERASE, MITOCHONDRIAL"/>
    <property type="match status" value="1"/>
</dbReference>
<feature type="binding site" evidence="5">
    <location>
        <position position="165"/>
    </location>
    <ligand>
        <name>L-ornithine</name>
        <dbReference type="ChEBI" id="CHEBI:46911"/>
    </ligand>
</feature>
<comment type="catalytic activity">
    <reaction evidence="4 5">
        <text>carbamoyl phosphate + L-ornithine = L-citrulline + phosphate + H(+)</text>
        <dbReference type="Rhea" id="RHEA:19513"/>
        <dbReference type="ChEBI" id="CHEBI:15378"/>
        <dbReference type="ChEBI" id="CHEBI:43474"/>
        <dbReference type="ChEBI" id="CHEBI:46911"/>
        <dbReference type="ChEBI" id="CHEBI:57743"/>
        <dbReference type="ChEBI" id="CHEBI:58228"/>
        <dbReference type="EC" id="2.1.3.3"/>
    </reaction>
</comment>
<feature type="binding site" evidence="5">
    <location>
        <begin position="133"/>
        <end position="136"/>
    </location>
    <ligand>
        <name>carbamoyl phosphate</name>
        <dbReference type="ChEBI" id="CHEBI:58228"/>
    </ligand>
</feature>
<accession>A0A497ERM6</accession>
<dbReference type="GO" id="GO:0019240">
    <property type="term" value="P:citrulline biosynthetic process"/>
    <property type="evidence" value="ECO:0007669"/>
    <property type="project" value="TreeGrafter"/>
</dbReference>
<organism evidence="8 9">
    <name type="scientific">Thermoproteota archaeon</name>
    <dbReference type="NCBI Taxonomy" id="2056631"/>
    <lineage>
        <taxon>Archaea</taxon>
        <taxon>Thermoproteota</taxon>
    </lineage>
</organism>
<dbReference type="InterPro" id="IPR036901">
    <property type="entry name" value="Asp/Orn_carbamoylTrfase_sf"/>
</dbReference>
<dbReference type="PROSITE" id="PS00097">
    <property type="entry name" value="CARBAMOYLTRANSFERASE"/>
    <property type="match status" value="1"/>
</dbReference>
<protein>
    <recommendedName>
        <fullName evidence="2 5">Ornithine carbamoyltransferase</fullName>
        <shortName evidence="5">OTCase</shortName>
        <ecNumber evidence="2 5">2.1.3.3</ecNumber>
    </recommendedName>
</protein>
<sequence length="310" mass="34905">MSSIRGRDFLTIWDLSASELLEVLNRAIEVKQRKTSFTESLLSGKSIALLFQKPSTRTRVSFEVGIRQLGGQPIYLNWSELQLSRGETISDTVKVLERYVDCIIARVYNHRDLEVMAEKASIPIINALSDSHHPCQALADYLTIMEKMGKLRGVNLTFIGDGGNNVCTSLIQGASRLGVNITICSPKKYMPSEDLIEKAREEAAKHGAKISLTEDPKEAVKEADFIYTDVWVSMGKEKEAEERLRDFKPYQVNLELLKHAPQHSMVMHCLPALRGLEITNEVLDSPRAIVWEQAENRLHVQKSLLAMILS</sequence>
<dbReference type="Proteomes" id="UP000278475">
    <property type="component" value="Unassembled WGS sequence"/>
</dbReference>
<dbReference type="PRINTS" id="PR00100">
    <property type="entry name" value="AOTCASE"/>
</dbReference>
<evidence type="ECO:0000256" key="5">
    <source>
        <dbReference type="HAMAP-Rule" id="MF_01109"/>
    </source>
</evidence>
<evidence type="ECO:0000256" key="3">
    <source>
        <dbReference type="ARBA" id="ARBA00022679"/>
    </source>
</evidence>
<feature type="binding site" evidence="5">
    <location>
        <position position="229"/>
    </location>
    <ligand>
        <name>L-ornithine</name>
        <dbReference type="ChEBI" id="CHEBI:46911"/>
    </ligand>
</feature>
<dbReference type="PRINTS" id="PR00102">
    <property type="entry name" value="OTCASE"/>
</dbReference>
<keyword evidence="5" id="KW-0963">Cytoplasm</keyword>
<evidence type="ECO:0000259" key="7">
    <source>
        <dbReference type="Pfam" id="PF02729"/>
    </source>
</evidence>
<dbReference type="SUPFAM" id="SSF53671">
    <property type="entry name" value="Aspartate/ornithine carbamoyltransferase"/>
    <property type="match status" value="1"/>
</dbReference>
<feature type="domain" description="Aspartate/ornithine carbamoyltransferase Asp/Orn-binding" evidence="6">
    <location>
        <begin position="153"/>
        <end position="307"/>
    </location>
</feature>
<dbReference type="Pfam" id="PF00185">
    <property type="entry name" value="OTCace"/>
    <property type="match status" value="1"/>
</dbReference>
<dbReference type="PANTHER" id="PTHR45753:SF3">
    <property type="entry name" value="ORNITHINE TRANSCARBAMYLASE, MITOCHONDRIAL"/>
    <property type="match status" value="1"/>
</dbReference>
<dbReference type="GO" id="GO:0005737">
    <property type="term" value="C:cytoplasm"/>
    <property type="evidence" value="ECO:0007669"/>
    <property type="project" value="UniProtKB-SubCell"/>
</dbReference>
<dbReference type="NCBIfam" id="TIGR00658">
    <property type="entry name" value="orni_carb_tr"/>
    <property type="match status" value="1"/>
</dbReference>
<dbReference type="AlphaFoldDB" id="A0A497ERM6"/>
<comment type="subcellular location">
    <subcellularLocation>
        <location evidence="5">Cytoplasm</location>
    </subcellularLocation>
</comment>
<feature type="domain" description="Aspartate/ornithine carbamoyltransferase carbamoyl-P binding" evidence="7">
    <location>
        <begin position="7"/>
        <end position="146"/>
    </location>
</feature>
<reference evidence="8 9" key="1">
    <citation type="submission" date="2018-06" db="EMBL/GenBank/DDBJ databases">
        <title>Extensive metabolic versatility and redundancy in microbially diverse, dynamic hydrothermal sediments.</title>
        <authorList>
            <person name="Dombrowski N."/>
            <person name="Teske A."/>
            <person name="Baker B.J."/>
        </authorList>
    </citation>
    <scope>NUCLEOTIDE SEQUENCE [LARGE SCALE GENOMIC DNA]</scope>
    <source>
        <strain evidence="8">B66_G16</strain>
    </source>
</reference>
<dbReference type="Gene3D" id="3.40.50.1370">
    <property type="entry name" value="Aspartate/ornithine carbamoyltransferase"/>
    <property type="match status" value="2"/>
</dbReference>
<dbReference type="InterPro" id="IPR006132">
    <property type="entry name" value="Asp/Orn_carbamoyltranf_P-bd"/>
</dbReference>
<dbReference type="GO" id="GO:0016597">
    <property type="term" value="F:amino acid binding"/>
    <property type="evidence" value="ECO:0007669"/>
    <property type="project" value="InterPro"/>
</dbReference>
<dbReference type="InterPro" id="IPR024904">
    <property type="entry name" value="OTCase_ArgI"/>
</dbReference>
<feature type="binding site" evidence="5">
    <location>
        <begin position="233"/>
        <end position="234"/>
    </location>
    <ligand>
        <name>L-ornithine</name>
        <dbReference type="ChEBI" id="CHEBI:46911"/>
    </ligand>
</feature>
<dbReference type="NCBIfam" id="NF001986">
    <property type="entry name" value="PRK00779.1"/>
    <property type="match status" value="1"/>
</dbReference>
<dbReference type="FunFam" id="3.40.50.1370:FF:000008">
    <property type="entry name" value="Ornithine carbamoyltransferase"/>
    <property type="match status" value="1"/>
</dbReference>
<dbReference type="InterPro" id="IPR002292">
    <property type="entry name" value="Orn/put_carbamltrans"/>
</dbReference>
<evidence type="ECO:0000256" key="2">
    <source>
        <dbReference type="ARBA" id="ARBA00013007"/>
    </source>
</evidence>
<feature type="binding site" evidence="5">
    <location>
        <position position="82"/>
    </location>
    <ligand>
        <name>carbamoyl phosphate</name>
        <dbReference type="ChEBI" id="CHEBI:58228"/>
    </ligand>
</feature>
<dbReference type="GO" id="GO:0042450">
    <property type="term" value="P:L-arginine biosynthetic process via ornithine"/>
    <property type="evidence" value="ECO:0007669"/>
    <property type="project" value="UniProtKB-UniRule"/>
</dbReference>
<evidence type="ECO:0000259" key="6">
    <source>
        <dbReference type="Pfam" id="PF00185"/>
    </source>
</evidence>
<dbReference type="EC" id="2.1.3.3" evidence="2 5"/>
<dbReference type="EMBL" id="QMQV01000020">
    <property type="protein sequence ID" value="RLE49849.1"/>
    <property type="molecule type" value="Genomic_DNA"/>
</dbReference>
<gene>
    <name evidence="8" type="primary">argF</name>
    <name evidence="8" type="ORF">DRJ31_03420</name>
</gene>
<dbReference type="Pfam" id="PF02729">
    <property type="entry name" value="OTCace_N"/>
    <property type="match status" value="1"/>
</dbReference>
<dbReference type="InterPro" id="IPR006130">
    <property type="entry name" value="Asp/Orn_carbamoylTrfase"/>
</dbReference>
<evidence type="ECO:0000256" key="4">
    <source>
        <dbReference type="ARBA" id="ARBA00048772"/>
    </source>
</evidence>
<name>A0A497ERM6_9CREN</name>
<feature type="binding site" evidence="5">
    <location>
        <position position="106"/>
    </location>
    <ligand>
        <name>carbamoyl phosphate</name>
        <dbReference type="ChEBI" id="CHEBI:58228"/>
    </ligand>
</feature>
<evidence type="ECO:0000313" key="8">
    <source>
        <dbReference type="EMBL" id="RLE49849.1"/>
    </source>
</evidence>
<comment type="caution">
    <text evidence="8">The sequence shown here is derived from an EMBL/GenBank/DDBJ whole genome shotgun (WGS) entry which is preliminary data.</text>
</comment>
<evidence type="ECO:0000313" key="9">
    <source>
        <dbReference type="Proteomes" id="UP000278475"/>
    </source>
</evidence>
<feature type="binding site" evidence="5">
    <location>
        <position position="297"/>
    </location>
    <ligand>
        <name>carbamoyl phosphate</name>
        <dbReference type="ChEBI" id="CHEBI:58228"/>
    </ligand>
</feature>
<proteinExistence type="inferred from homology"/>
<dbReference type="GO" id="GO:0004585">
    <property type="term" value="F:ornithine carbamoyltransferase activity"/>
    <property type="evidence" value="ECO:0007669"/>
    <property type="project" value="UniProtKB-UniRule"/>
</dbReference>
<feature type="binding site" evidence="5">
    <location>
        <begin position="269"/>
        <end position="270"/>
    </location>
    <ligand>
        <name>carbamoyl phosphate</name>
        <dbReference type="ChEBI" id="CHEBI:58228"/>
    </ligand>
</feature>
<dbReference type="HAMAP" id="MF_01109">
    <property type="entry name" value="OTCase"/>
    <property type="match status" value="1"/>
</dbReference>
<feature type="binding site" evidence="5">
    <location>
        <begin position="55"/>
        <end position="58"/>
    </location>
    <ligand>
        <name>carbamoyl phosphate</name>
        <dbReference type="ChEBI" id="CHEBI:58228"/>
    </ligand>
</feature>
<evidence type="ECO:0000256" key="1">
    <source>
        <dbReference type="ARBA" id="ARBA00007805"/>
    </source>
</evidence>